<feature type="region of interest" description="Disordered" evidence="1">
    <location>
        <begin position="276"/>
        <end position="301"/>
    </location>
</feature>
<dbReference type="AlphaFoldDB" id="A0A8H4QZP7"/>
<feature type="compositionally biased region" description="Basic and acidic residues" evidence="1">
    <location>
        <begin position="143"/>
        <end position="154"/>
    </location>
</feature>
<feature type="region of interest" description="Disordered" evidence="1">
    <location>
        <begin position="140"/>
        <end position="196"/>
    </location>
</feature>
<proteinExistence type="predicted"/>
<evidence type="ECO:0000256" key="1">
    <source>
        <dbReference type="SAM" id="MobiDB-lite"/>
    </source>
</evidence>
<gene>
    <name evidence="2" type="ORF">D9613_004738</name>
</gene>
<feature type="compositionally biased region" description="Low complexity" evidence="1">
    <location>
        <begin position="677"/>
        <end position="692"/>
    </location>
</feature>
<dbReference type="Proteomes" id="UP000521872">
    <property type="component" value="Unassembled WGS sequence"/>
</dbReference>
<feature type="region of interest" description="Disordered" evidence="1">
    <location>
        <begin position="50"/>
        <end position="92"/>
    </location>
</feature>
<comment type="caution">
    <text evidence="2">The sequence shown here is derived from an EMBL/GenBank/DDBJ whole genome shotgun (WGS) entry which is preliminary data.</text>
</comment>
<feature type="compositionally biased region" description="Low complexity" evidence="1">
    <location>
        <begin position="276"/>
        <end position="289"/>
    </location>
</feature>
<accession>A0A8H4QZP7</accession>
<feature type="compositionally biased region" description="Pro residues" evidence="1">
    <location>
        <begin position="226"/>
        <end position="241"/>
    </location>
</feature>
<organism evidence="2 3">
    <name type="scientific">Agrocybe pediades</name>
    <dbReference type="NCBI Taxonomy" id="84607"/>
    <lineage>
        <taxon>Eukaryota</taxon>
        <taxon>Fungi</taxon>
        <taxon>Dikarya</taxon>
        <taxon>Basidiomycota</taxon>
        <taxon>Agaricomycotina</taxon>
        <taxon>Agaricomycetes</taxon>
        <taxon>Agaricomycetidae</taxon>
        <taxon>Agaricales</taxon>
        <taxon>Agaricineae</taxon>
        <taxon>Strophariaceae</taxon>
        <taxon>Agrocybe</taxon>
    </lineage>
</organism>
<feature type="compositionally biased region" description="Polar residues" evidence="1">
    <location>
        <begin position="479"/>
        <end position="497"/>
    </location>
</feature>
<sequence length="748" mass="78853">MPAPAVYVLAILGTVGAALVFKEFVYEPHIAPAIDRWKVEYQAARRRRQAQAAAMHRSETDLLMSERDGSSSSRREAHNDDNDDYISDDDKPLATSSKLLKDGLLLRRQASYQDSVELDDLVAREVSEWRNEATGQVLRQRKNVSEHSAMDESNHSIPFSPLSPSKTHVVIDSSPSTSASGSRVPSLPQSPLHPKSQLSNVILPVGLPQTERSASQDPVPDVKSLPSPPVTPQVPPAPATPPMSQTLWSPPPQSATSNHMITQSTLVGNLNSSTTISISSSSSTGTNNLAPPQPPPFHRTPTFASSPIRSPEPELFLYDPAASTLNVDTTASADDLDRGHVHPLVNIPSLSQSYPQELDYEHGLELLSPPSSRSISPFSMGGMSPNPFANNNQSLRASSASPFDNIPSRSVSSMSNLSSVMSSPAVIPVNVRSPLMMELGNESYDTLSPVALQARQIDQPHRAGLAPASSSPFLDPSPAQRQQETLSATNSARSTAYLSFDEDEDDERGSTSGGSDAQPYANLGGSIGDEGTYGPASVYQSIHQSQSHSSIRASTTTVNAPGSAAAHMQRTSSSISSSSSSAFSSGALSPEGHSLGLSFFPVQPHLPPLPSQSQASARTQQPAYTDADLSDLDFMSDYTHSEVASSDVGDFSDVGEDQRGPSRSPSQLGGGGGGGVSVPSGSDGNDSDSSWSMAGSPRMGRRTSDNAASTSSASGSKEFRGDLERGGTIKAAKGARGASGSGYGYGRR</sequence>
<feature type="compositionally biased region" description="Polar residues" evidence="1">
    <location>
        <begin position="173"/>
        <end position="189"/>
    </location>
</feature>
<evidence type="ECO:0000313" key="3">
    <source>
        <dbReference type="Proteomes" id="UP000521872"/>
    </source>
</evidence>
<name>A0A8H4QZP7_9AGAR</name>
<evidence type="ECO:0000313" key="2">
    <source>
        <dbReference type="EMBL" id="KAF4619764.1"/>
    </source>
</evidence>
<feature type="compositionally biased region" description="Low complexity" evidence="1">
    <location>
        <begin position="705"/>
        <end position="716"/>
    </location>
</feature>
<feature type="compositionally biased region" description="Low complexity" evidence="1">
    <location>
        <begin position="572"/>
        <end position="585"/>
    </location>
</feature>
<dbReference type="EMBL" id="JAACJL010000016">
    <property type="protein sequence ID" value="KAF4619764.1"/>
    <property type="molecule type" value="Genomic_DNA"/>
</dbReference>
<feature type="compositionally biased region" description="Gly residues" evidence="1">
    <location>
        <begin position="737"/>
        <end position="748"/>
    </location>
</feature>
<feature type="compositionally biased region" description="Basic and acidic residues" evidence="1">
    <location>
        <begin position="717"/>
        <end position="727"/>
    </location>
</feature>
<keyword evidence="3" id="KW-1185">Reference proteome</keyword>
<feature type="compositionally biased region" description="Basic and acidic residues" evidence="1">
    <location>
        <begin position="56"/>
        <end position="80"/>
    </location>
</feature>
<feature type="region of interest" description="Disordered" evidence="1">
    <location>
        <begin position="210"/>
        <end position="258"/>
    </location>
</feature>
<feature type="compositionally biased region" description="Low complexity" evidence="1">
    <location>
        <begin position="540"/>
        <end position="551"/>
    </location>
</feature>
<reference evidence="2 3" key="1">
    <citation type="submission" date="2019-12" db="EMBL/GenBank/DDBJ databases">
        <authorList>
            <person name="Floudas D."/>
            <person name="Bentzer J."/>
            <person name="Ahren D."/>
            <person name="Johansson T."/>
            <person name="Persson P."/>
            <person name="Tunlid A."/>
        </authorList>
    </citation>
    <scope>NUCLEOTIDE SEQUENCE [LARGE SCALE GENOMIC DNA]</scope>
    <source>
        <strain evidence="2 3">CBS 102.39</strain>
    </source>
</reference>
<feature type="region of interest" description="Disordered" evidence="1">
    <location>
        <begin position="460"/>
        <end position="748"/>
    </location>
</feature>
<protein>
    <submittedName>
        <fullName evidence="2">Uncharacterized protein</fullName>
    </submittedName>
</protein>